<evidence type="ECO:0000313" key="2">
    <source>
        <dbReference type="EMBL" id="KPI95867.1"/>
    </source>
</evidence>
<keyword evidence="3" id="KW-1185">Reference proteome</keyword>
<dbReference type="EMBL" id="KQ459595">
    <property type="protein sequence ID" value="KPI95867.1"/>
    <property type="molecule type" value="Genomic_DNA"/>
</dbReference>
<protein>
    <submittedName>
        <fullName evidence="2">Uncharacterized protein</fullName>
    </submittedName>
</protein>
<organism evidence="2 3">
    <name type="scientific">Papilio xuthus</name>
    <name type="common">Asian swallowtail butterfly</name>
    <dbReference type="NCBI Taxonomy" id="66420"/>
    <lineage>
        <taxon>Eukaryota</taxon>
        <taxon>Metazoa</taxon>
        <taxon>Ecdysozoa</taxon>
        <taxon>Arthropoda</taxon>
        <taxon>Hexapoda</taxon>
        <taxon>Insecta</taxon>
        <taxon>Pterygota</taxon>
        <taxon>Neoptera</taxon>
        <taxon>Endopterygota</taxon>
        <taxon>Lepidoptera</taxon>
        <taxon>Glossata</taxon>
        <taxon>Ditrysia</taxon>
        <taxon>Papilionoidea</taxon>
        <taxon>Papilionidae</taxon>
        <taxon>Papilioninae</taxon>
        <taxon>Papilio</taxon>
    </lineage>
</organism>
<proteinExistence type="predicted"/>
<accession>A0A194PRD1</accession>
<gene>
    <name evidence="2" type="ORF">RR46_11580</name>
</gene>
<dbReference type="AlphaFoldDB" id="A0A194PRD1"/>
<evidence type="ECO:0000256" key="1">
    <source>
        <dbReference type="SAM" id="MobiDB-lite"/>
    </source>
</evidence>
<evidence type="ECO:0000313" key="3">
    <source>
        <dbReference type="Proteomes" id="UP000053268"/>
    </source>
</evidence>
<feature type="region of interest" description="Disordered" evidence="1">
    <location>
        <begin position="42"/>
        <end position="64"/>
    </location>
</feature>
<dbReference type="Proteomes" id="UP000053268">
    <property type="component" value="Unassembled WGS sequence"/>
</dbReference>
<sequence length="86" mass="8864">MEMDGDVAVAGCLRHVLNVGKHRVFQTVTGVRSTAAFPCAQNRSAQTPLARRRRAGSAGATSDGLAGKVSRQASLAISCVGGQDPL</sequence>
<reference evidence="2 3" key="1">
    <citation type="journal article" date="2015" name="Nat. Commun.">
        <title>Outbred genome sequencing and CRISPR/Cas9 gene editing in butterflies.</title>
        <authorList>
            <person name="Li X."/>
            <person name="Fan D."/>
            <person name="Zhang W."/>
            <person name="Liu G."/>
            <person name="Zhang L."/>
            <person name="Zhao L."/>
            <person name="Fang X."/>
            <person name="Chen L."/>
            <person name="Dong Y."/>
            <person name="Chen Y."/>
            <person name="Ding Y."/>
            <person name="Zhao R."/>
            <person name="Feng M."/>
            <person name="Zhu Y."/>
            <person name="Feng Y."/>
            <person name="Jiang X."/>
            <person name="Zhu D."/>
            <person name="Xiang H."/>
            <person name="Feng X."/>
            <person name="Li S."/>
            <person name="Wang J."/>
            <person name="Zhang G."/>
            <person name="Kronforst M.R."/>
            <person name="Wang W."/>
        </authorList>
    </citation>
    <scope>NUCLEOTIDE SEQUENCE [LARGE SCALE GENOMIC DNA]</scope>
    <source>
        <strain evidence="2">Ya'a_city_454_Px</strain>
        <tissue evidence="2">Whole body</tissue>
    </source>
</reference>
<name>A0A194PRD1_PAPXU</name>